<dbReference type="GO" id="GO:0010181">
    <property type="term" value="F:FMN binding"/>
    <property type="evidence" value="ECO:0007669"/>
    <property type="project" value="InterPro"/>
</dbReference>
<dbReference type="SMART" id="SM00903">
    <property type="entry name" value="Flavin_Reduct"/>
    <property type="match status" value="1"/>
</dbReference>
<proteinExistence type="inferred from homology"/>
<evidence type="ECO:0000256" key="2">
    <source>
        <dbReference type="ARBA" id="ARBA00023002"/>
    </source>
</evidence>
<evidence type="ECO:0000259" key="3">
    <source>
        <dbReference type="SMART" id="SM00903"/>
    </source>
</evidence>
<evidence type="ECO:0000313" key="4">
    <source>
        <dbReference type="EMBL" id="MDS0244278.1"/>
    </source>
</evidence>
<dbReference type="Gene3D" id="2.30.110.10">
    <property type="entry name" value="Electron Transport, Fmn-binding Protein, Chain A"/>
    <property type="match status" value="1"/>
</dbReference>
<dbReference type="Pfam" id="PF01613">
    <property type="entry name" value="Flavin_Reduct"/>
    <property type="match status" value="1"/>
</dbReference>
<dbReference type="PANTHER" id="PTHR30466">
    <property type="entry name" value="FLAVIN REDUCTASE"/>
    <property type="match status" value="1"/>
</dbReference>
<evidence type="ECO:0000256" key="1">
    <source>
        <dbReference type="ARBA" id="ARBA00008898"/>
    </source>
</evidence>
<comment type="caution">
    <text evidence="4">The sequence shown here is derived from an EMBL/GenBank/DDBJ whole genome shotgun (WGS) entry which is preliminary data.</text>
</comment>
<dbReference type="InterPro" id="IPR012349">
    <property type="entry name" value="Split_barrel_FMN-bd"/>
</dbReference>
<organism evidence="4 5">
    <name type="scientific">Microbacterium aurantiacum</name>
    <dbReference type="NCBI Taxonomy" id="162393"/>
    <lineage>
        <taxon>Bacteria</taxon>
        <taxon>Bacillati</taxon>
        <taxon>Actinomycetota</taxon>
        <taxon>Actinomycetes</taxon>
        <taxon>Micrococcales</taxon>
        <taxon>Microbacteriaceae</taxon>
        <taxon>Microbacterium</taxon>
    </lineage>
</organism>
<gene>
    <name evidence="4" type="ORF">KZC50_01480</name>
</gene>
<evidence type="ECO:0000313" key="5">
    <source>
        <dbReference type="Proteomes" id="UP001183582"/>
    </source>
</evidence>
<name>A0AAJ2HHR2_9MICO</name>
<keyword evidence="2" id="KW-0560">Oxidoreductase</keyword>
<reference evidence="4 5" key="1">
    <citation type="submission" date="2021-06" db="EMBL/GenBank/DDBJ databases">
        <title>Genome-based taxonomic framework of Microbacterium strains isolated from marine environment, the description of four new species and reclassification of four preexisting species.</title>
        <authorList>
            <person name="Lee S.D."/>
            <person name="Kim S.-M."/>
            <person name="Byeon Y.-S."/>
            <person name="Yang H.L."/>
            <person name="Kim I.S."/>
        </authorList>
    </citation>
    <scope>NUCLEOTIDE SEQUENCE [LARGE SCALE GENOMIC DNA]</scope>
    <source>
        <strain evidence="4 5">KACC 20514</strain>
    </source>
</reference>
<dbReference type="InterPro" id="IPR002563">
    <property type="entry name" value="Flavin_Rdtase-like_dom"/>
</dbReference>
<dbReference type="GO" id="GO:0042602">
    <property type="term" value="F:riboflavin reductase (NADPH) activity"/>
    <property type="evidence" value="ECO:0007669"/>
    <property type="project" value="TreeGrafter"/>
</dbReference>
<feature type="domain" description="Flavin reductase like" evidence="3">
    <location>
        <begin position="21"/>
        <end position="164"/>
    </location>
</feature>
<comment type="similarity">
    <text evidence="1">Belongs to the non-flavoprotein flavin reductase family.</text>
</comment>
<dbReference type="InterPro" id="IPR050268">
    <property type="entry name" value="NADH-dep_flavin_reductase"/>
</dbReference>
<sequence length="172" mass="18061">MTIMVETHSVELSGRALRDAFAQFPSGVVAIAAEIDGVAVGMAASTFAPVSLEPPLGGVFIANSSSTWPKLREARTLGVSILSSTHSLAARKLAGPAVSRFDGVTTSLGHGDALFIDETPLVLEVDIESETPAGDHFLALLRIRSVQVRDEHSALLFHRSALTGFTPTVDAP</sequence>
<dbReference type="AlphaFoldDB" id="A0AAJ2HHR2"/>
<dbReference type="EMBL" id="JAHWXH010000001">
    <property type="protein sequence ID" value="MDS0244278.1"/>
    <property type="molecule type" value="Genomic_DNA"/>
</dbReference>
<dbReference type="Proteomes" id="UP001183582">
    <property type="component" value="Unassembled WGS sequence"/>
</dbReference>
<dbReference type="SUPFAM" id="SSF50475">
    <property type="entry name" value="FMN-binding split barrel"/>
    <property type="match status" value="1"/>
</dbReference>
<dbReference type="PANTHER" id="PTHR30466:SF11">
    <property type="entry name" value="FLAVIN-DEPENDENT MONOOXYGENASE, REDUCTASE SUBUNIT HSAB"/>
    <property type="match status" value="1"/>
</dbReference>
<accession>A0AAJ2HHR2</accession>
<protein>
    <submittedName>
        <fullName evidence="4">Flavin reductase family protein</fullName>
    </submittedName>
</protein>